<reference evidence="1" key="1">
    <citation type="submission" date="2019-08" db="EMBL/GenBank/DDBJ databases">
        <authorList>
            <person name="Kucharzyk K."/>
            <person name="Murdoch R.W."/>
            <person name="Higgins S."/>
            <person name="Loffler F."/>
        </authorList>
    </citation>
    <scope>NUCLEOTIDE SEQUENCE</scope>
</reference>
<evidence type="ECO:0000313" key="1">
    <source>
        <dbReference type="EMBL" id="MPL98943.1"/>
    </source>
</evidence>
<name>A0A644W935_9ZZZZ</name>
<dbReference type="EMBL" id="VSSQ01000637">
    <property type="protein sequence ID" value="MPL98943.1"/>
    <property type="molecule type" value="Genomic_DNA"/>
</dbReference>
<proteinExistence type="predicted"/>
<dbReference type="InterPro" id="IPR003748">
    <property type="entry name" value="DUF169"/>
</dbReference>
<accession>A0A644W935</accession>
<protein>
    <recommendedName>
        <fullName evidence="2">DUF169 domain-containing protein</fullName>
    </recommendedName>
</protein>
<evidence type="ECO:0008006" key="2">
    <source>
        <dbReference type="Google" id="ProtNLM"/>
    </source>
</evidence>
<dbReference type="AlphaFoldDB" id="A0A644W935"/>
<dbReference type="PANTHER" id="PTHR37954:SF3">
    <property type="entry name" value="DUF169 DOMAIN-CONTAINING PROTEIN"/>
    <property type="match status" value="1"/>
</dbReference>
<sequence>MNDILETNELENNQYLSSRIKKDLDLKSHPVAIKFILHEEDIPEDIDKIQDKMRHCEMVQKASRGDSFYSTSEEQMCKGGSSAIGLEEIPEKIATGEFYYGLKRFKSLGSAKRTLDSIPKIDLRSYAIIYAPLEKANFAPDVVVIIANPKQAMKVSQAIVYSLGGRVESDFSGIQSVCADAVAGPFMRKRPNITLGCSGSRQYADIKDDELVIGLNGENLGCVVNSLDSI</sequence>
<organism evidence="1">
    <name type="scientific">bioreactor metagenome</name>
    <dbReference type="NCBI Taxonomy" id="1076179"/>
    <lineage>
        <taxon>unclassified sequences</taxon>
        <taxon>metagenomes</taxon>
        <taxon>ecological metagenomes</taxon>
    </lineage>
</organism>
<gene>
    <name evidence="1" type="ORF">SDC9_45155</name>
</gene>
<dbReference type="PANTHER" id="PTHR37954">
    <property type="entry name" value="BLL4979 PROTEIN"/>
    <property type="match status" value="1"/>
</dbReference>
<comment type="caution">
    <text evidence="1">The sequence shown here is derived from an EMBL/GenBank/DDBJ whole genome shotgun (WGS) entry which is preliminary data.</text>
</comment>
<dbReference type="Pfam" id="PF02596">
    <property type="entry name" value="DUF169"/>
    <property type="match status" value="1"/>
</dbReference>